<dbReference type="Gene3D" id="2.60.120.560">
    <property type="entry name" value="Exo-inulinase, domain 1"/>
    <property type="match status" value="1"/>
</dbReference>
<keyword evidence="5 8" id="KW-0378">Hydrolase</keyword>
<comment type="catalytic activity">
    <reaction evidence="8">
        <text>Hydrolysis of terminal non-reducing beta-D-fructofuranoside residues in beta-D-fructofuranosides.</text>
        <dbReference type="EC" id="3.2.1.26"/>
    </reaction>
</comment>
<accession>A0A132P1H4</accession>
<dbReference type="GO" id="GO:0005737">
    <property type="term" value="C:cytoplasm"/>
    <property type="evidence" value="ECO:0007669"/>
    <property type="project" value="UniProtKB-SubCell"/>
</dbReference>
<dbReference type="GO" id="GO:0005985">
    <property type="term" value="P:sucrose metabolic process"/>
    <property type="evidence" value="ECO:0007669"/>
    <property type="project" value="UniProtKB-UniPathway"/>
</dbReference>
<keyword evidence="9" id="KW-0963">Cytoplasm</keyword>
<dbReference type="EC" id="3.2.1.26" evidence="3 8"/>
<dbReference type="PATRIC" id="fig|1352.1358.peg.2850"/>
<dbReference type="NCBIfam" id="TIGR01322">
    <property type="entry name" value="scrB_fam"/>
    <property type="match status" value="1"/>
</dbReference>
<dbReference type="EMBL" id="LRHK01000008">
    <property type="protein sequence ID" value="KWX16169.1"/>
    <property type="molecule type" value="Genomic_DNA"/>
</dbReference>
<dbReference type="Gene3D" id="2.115.10.20">
    <property type="entry name" value="Glycosyl hydrolase domain, family 43"/>
    <property type="match status" value="1"/>
</dbReference>
<name>A0A132P1H4_ENTFC</name>
<dbReference type="InterPro" id="IPR006232">
    <property type="entry name" value="Suc6P_hydrolase"/>
</dbReference>
<comment type="caution">
    <text evidence="12">The sequence shown here is derived from an EMBL/GenBank/DDBJ whole genome shotgun (WGS) entry which is preliminary data.</text>
</comment>
<evidence type="ECO:0000259" key="10">
    <source>
        <dbReference type="Pfam" id="PF00251"/>
    </source>
</evidence>
<organism evidence="12 13">
    <name type="scientific">Enterococcus faecium</name>
    <name type="common">Streptococcus faecium</name>
    <dbReference type="NCBI Taxonomy" id="1352"/>
    <lineage>
        <taxon>Bacteria</taxon>
        <taxon>Bacillati</taxon>
        <taxon>Bacillota</taxon>
        <taxon>Bacilli</taxon>
        <taxon>Lactobacillales</taxon>
        <taxon>Enterococcaceae</taxon>
        <taxon>Enterococcus</taxon>
    </lineage>
</organism>
<dbReference type="SUPFAM" id="SSF49899">
    <property type="entry name" value="Concanavalin A-like lectins/glucanases"/>
    <property type="match status" value="1"/>
</dbReference>
<sequence length="446" mass="52244">MENQHKNSFHIEPAKGLLNDPNGLIQFKGMYYFFHQWNRFETNHNYKEWGLFTSKDLVKWESQGSAILPDLEDDKGGIYSGSAIEKDGKMYLFYTGNSKKHGKRKSYQKIAYSEDGRTFIKKDQVIETPIGYTEHHRDPKVWEKNGVWWMIVGAQTQANGGAITLFESSDLVNWQFNGEFYSDEKLDQMCECPDVFSLSDDVDILMVCPQKRTSIEETDLSLSSYAGYLVGKIDYLQKKFIEKEELRKLDHGFDFYAPQTFKDDKDRLIMTAWMSRMDDEEEANCPTLIDGYLHCLTMPRELKWKNNHLYQVPLEEYQVLRKDQQEFKNKSHLIKNQNSAYEMIIEFNESSSDFSLSLNSEMNAINYSDGFLEISRINWVSGKSEAKRIELSSLFKLQIFNDTSAMEVFINDGEYVFSMRTFSNNLKRDVYYQNLSHNGSVMFYNY</sequence>
<reference evidence="12 13" key="1">
    <citation type="submission" date="2016-01" db="EMBL/GenBank/DDBJ databases">
        <title>Molecular Mechanisms for transfer of large genomic segments between Enterococcus faecium strains.</title>
        <authorList>
            <person name="Garcia-Solache M.A."/>
            <person name="Lebreton F."/>
            <person name="Mclaughlin R.E."/>
            <person name="Whiteaker J.D."/>
            <person name="Gilmore M.S."/>
            <person name="Rice L.B."/>
        </authorList>
    </citation>
    <scope>NUCLEOTIDE SEQUENCE [LARGE SCALE GENOMIC DNA]</scope>
    <source>
        <strain evidence="12 13">D344RRF x C68</strain>
    </source>
</reference>
<evidence type="ECO:0000256" key="4">
    <source>
        <dbReference type="ARBA" id="ARBA00019623"/>
    </source>
</evidence>
<dbReference type="Pfam" id="PF00251">
    <property type="entry name" value="Glyco_hydro_32N"/>
    <property type="match status" value="1"/>
</dbReference>
<dbReference type="InterPro" id="IPR051214">
    <property type="entry name" value="GH32_Enzymes"/>
</dbReference>
<keyword evidence="9" id="KW-0119">Carbohydrate metabolism</keyword>
<comment type="subcellular location">
    <subcellularLocation>
        <location evidence="9">Cytoplasm</location>
    </subcellularLocation>
</comment>
<evidence type="ECO:0000256" key="5">
    <source>
        <dbReference type="ARBA" id="ARBA00022801"/>
    </source>
</evidence>
<gene>
    <name evidence="12" type="ORF">AWT83_15595</name>
</gene>
<dbReference type="GO" id="GO:0004564">
    <property type="term" value="F:beta-fructofuranosidase activity"/>
    <property type="evidence" value="ECO:0007669"/>
    <property type="project" value="UniProtKB-EC"/>
</dbReference>
<evidence type="ECO:0000313" key="12">
    <source>
        <dbReference type="EMBL" id="KWX16169.1"/>
    </source>
</evidence>
<dbReference type="SMR" id="A0A132P1H4"/>
<dbReference type="CDD" id="cd18623">
    <property type="entry name" value="GH32_ScrB-like"/>
    <property type="match status" value="1"/>
</dbReference>
<evidence type="ECO:0000256" key="8">
    <source>
        <dbReference type="RuleBase" id="RU362110"/>
    </source>
</evidence>
<dbReference type="InterPro" id="IPR018053">
    <property type="entry name" value="Glyco_hydro_32_AS"/>
</dbReference>
<dbReference type="Pfam" id="PF08244">
    <property type="entry name" value="Glyco_hydro_32C"/>
    <property type="match status" value="1"/>
</dbReference>
<dbReference type="InterPro" id="IPR023296">
    <property type="entry name" value="Glyco_hydro_beta-prop_sf"/>
</dbReference>
<dbReference type="InterPro" id="IPR001362">
    <property type="entry name" value="Glyco_hydro_32"/>
</dbReference>
<evidence type="ECO:0000313" key="13">
    <source>
        <dbReference type="Proteomes" id="UP000070452"/>
    </source>
</evidence>
<comment type="pathway">
    <text evidence="1 9">Glycan biosynthesis; sucrose metabolism.</text>
</comment>
<dbReference type="InterPro" id="IPR013189">
    <property type="entry name" value="Glyco_hydro_32_C"/>
</dbReference>
<dbReference type="RefSeq" id="WP_002317308.1">
    <property type="nucleotide sequence ID" value="NZ_AP026567.1"/>
</dbReference>
<feature type="domain" description="Glycosyl hydrolase family 32 N-terminal" evidence="10">
    <location>
        <begin position="10"/>
        <end position="313"/>
    </location>
</feature>
<evidence type="ECO:0000256" key="3">
    <source>
        <dbReference type="ARBA" id="ARBA00012758"/>
    </source>
</evidence>
<comment type="similarity">
    <text evidence="2 8">Belongs to the glycosyl hydrolase 32 family.</text>
</comment>
<dbReference type="Proteomes" id="UP000070452">
    <property type="component" value="Unassembled WGS sequence"/>
</dbReference>
<dbReference type="PROSITE" id="PS00609">
    <property type="entry name" value="GLYCOSYL_HYDROL_F32"/>
    <property type="match status" value="1"/>
</dbReference>
<dbReference type="InterPro" id="IPR013148">
    <property type="entry name" value="Glyco_hydro_32_N"/>
</dbReference>
<keyword evidence="6 8" id="KW-0326">Glycosidase</keyword>
<dbReference type="PANTHER" id="PTHR43101">
    <property type="entry name" value="BETA-FRUCTOSIDASE"/>
    <property type="match status" value="1"/>
</dbReference>
<proteinExistence type="inferred from homology"/>
<dbReference type="InterPro" id="IPR013320">
    <property type="entry name" value="ConA-like_dom_sf"/>
</dbReference>
<feature type="domain" description="Glycosyl hydrolase family 32 C-terminal" evidence="11">
    <location>
        <begin position="324"/>
        <end position="429"/>
    </location>
</feature>
<evidence type="ECO:0000256" key="7">
    <source>
        <dbReference type="ARBA" id="ARBA00033367"/>
    </source>
</evidence>
<comment type="function">
    <text evidence="9">Enables the bacterium to metabolize sucrose as a sole carbon source.</text>
</comment>
<evidence type="ECO:0000256" key="6">
    <source>
        <dbReference type="ARBA" id="ARBA00023295"/>
    </source>
</evidence>
<evidence type="ECO:0000256" key="1">
    <source>
        <dbReference type="ARBA" id="ARBA00004914"/>
    </source>
</evidence>
<evidence type="ECO:0000259" key="11">
    <source>
        <dbReference type="Pfam" id="PF08244"/>
    </source>
</evidence>
<dbReference type="SMART" id="SM00640">
    <property type="entry name" value="Glyco_32"/>
    <property type="match status" value="1"/>
</dbReference>
<dbReference type="UniPathway" id="UPA00238"/>
<protein>
    <recommendedName>
        <fullName evidence="4 8">Sucrose-6-phosphate hydrolase</fullName>
        <ecNumber evidence="3 8">3.2.1.26</ecNumber>
    </recommendedName>
    <alternativeName>
        <fullName evidence="7 9">Invertase</fullName>
    </alternativeName>
</protein>
<evidence type="ECO:0000256" key="2">
    <source>
        <dbReference type="ARBA" id="ARBA00009902"/>
    </source>
</evidence>
<dbReference type="AlphaFoldDB" id="A0A132P1H4"/>
<dbReference type="PANTHER" id="PTHR43101:SF1">
    <property type="entry name" value="BETA-FRUCTOSIDASE"/>
    <property type="match status" value="1"/>
</dbReference>
<evidence type="ECO:0000256" key="9">
    <source>
        <dbReference type="RuleBase" id="RU365015"/>
    </source>
</evidence>
<dbReference type="SUPFAM" id="SSF75005">
    <property type="entry name" value="Arabinanase/levansucrase/invertase"/>
    <property type="match status" value="1"/>
</dbReference>